<dbReference type="CDD" id="cd10434">
    <property type="entry name" value="GIY-YIG_UvrC_Cho"/>
    <property type="match status" value="1"/>
</dbReference>
<dbReference type="InterPro" id="IPR001162">
    <property type="entry name" value="UvrC_RNase_H_dom"/>
</dbReference>
<dbReference type="SMART" id="SM00465">
    <property type="entry name" value="GIYc"/>
    <property type="match status" value="1"/>
</dbReference>
<evidence type="ECO:0000313" key="4">
    <source>
        <dbReference type="Proteomes" id="UP000176682"/>
    </source>
</evidence>
<dbReference type="Gene3D" id="3.40.1440.10">
    <property type="entry name" value="GIY-YIG endonuclease"/>
    <property type="match status" value="1"/>
</dbReference>
<gene>
    <name evidence="3" type="ORF">A2368_02810</name>
</gene>
<dbReference type="Proteomes" id="UP000176682">
    <property type="component" value="Unassembled WGS sequence"/>
</dbReference>
<organism evidence="3 4">
    <name type="scientific">Candidatus Collierbacteria bacterium RIFOXYB1_FULL_49_13</name>
    <dbReference type="NCBI Taxonomy" id="1817728"/>
    <lineage>
        <taxon>Bacteria</taxon>
        <taxon>Candidatus Collieribacteriota</taxon>
    </lineage>
</organism>
<feature type="domain" description="GIY-YIG" evidence="1">
    <location>
        <begin position="6"/>
        <end position="82"/>
    </location>
</feature>
<dbReference type="Pfam" id="PF08459">
    <property type="entry name" value="UvrC_RNaseH_dom"/>
    <property type="match status" value="1"/>
</dbReference>
<dbReference type="InterPro" id="IPR038476">
    <property type="entry name" value="UvrC_RNase_H_dom_sf"/>
</dbReference>
<dbReference type="GO" id="GO:0009381">
    <property type="term" value="F:excinuclease ABC activity"/>
    <property type="evidence" value="ECO:0007669"/>
    <property type="project" value="InterPro"/>
</dbReference>
<dbReference type="EMBL" id="MFAM01000049">
    <property type="protein sequence ID" value="OGD78381.1"/>
    <property type="molecule type" value="Genomic_DNA"/>
</dbReference>
<dbReference type="Gene3D" id="3.30.420.340">
    <property type="entry name" value="UvrC, RNAse H endonuclease domain"/>
    <property type="match status" value="1"/>
</dbReference>
<dbReference type="PROSITE" id="PS50164">
    <property type="entry name" value="GIY_YIG"/>
    <property type="match status" value="1"/>
</dbReference>
<dbReference type="PANTHER" id="PTHR30562">
    <property type="entry name" value="UVRC/OXIDOREDUCTASE"/>
    <property type="match status" value="1"/>
</dbReference>
<feature type="domain" description="UvrC family homology region profile" evidence="2">
    <location>
        <begin position="245"/>
        <end position="346"/>
    </location>
</feature>
<comment type="caution">
    <text evidence="3">The sequence shown here is derived from an EMBL/GenBank/DDBJ whole genome shotgun (WGS) entry which is preliminary data.</text>
</comment>
<evidence type="ECO:0000259" key="2">
    <source>
        <dbReference type="PROSITE" id="PS50165"/>
    </source>
</evidence>
<dbReference type="InterPro" id="IPR000305">
    <property type="entry name" value="GIY-YIG_endonuc"/>
</dbReference>
<dbReference type="AlphaFoldDB" id="A0A1F5FFL5"/>
<dbReference type="PANTHER" id="PTHR30562:SF1">
    <property type="entry name" value="UVRABC SYSTEM PROTEIN C"/>
    <property type="match status" value="1"/>
</dbReference>
<reference evidence="3 4" key="1">
    <citation type="journal article" date="2016" name="Nat. Commun.">
        <title>Thousands of microbial genomes shed light on interconnected biogeochemical processes in an aquifer system.</title>
        <authorList>
            <person name="Anantharaman K."/>
            <person name="Brown C.T."/>
            <person name="Hug L.A."/>
            <person name="Sharon I."/>
            <person name="Castelle C.J."/>
            <person name="Probst A.J."/>
            <person name="Thomas B.C."/>
            <person name="Singh A."/>
            <person name="Wilkins M.J."/>
            <person name="Karaoz U."/>
            <person name="Brodie E.L."/>
            <person name="Williams K.H."/>
            <person name="Hubbard S.S."/>
            <person name="Banfield J.F."/>
        </authorList>
    </citation>
    <scope>NUCLEOTIDE SEQUENCE [LARGE SCALE GENOMIC DNA]</scope>
</reference>
<protein>
    <recommendedName>
        <fullName evidence="5">Excinuclease ABC subunit C</fullName>
    </recommendedName>
</protein>
<dbReference type="SUPFAM" id="SSF46600">
    <property type="entry name" value="C-terminal UvrC-binding domain of UvrB"/>
    <property type="match status" value="1"/>
</dbReference>
<dbReference type="InterPro" id="IPR050066">
    <property type="entry name" value="UvrABC_protein_C"/>
</dbReference>
<accession>A0A1F5FFL5</accession>
<name>A0A1F5FFL5_9BACT</name>
<sequence length="411" mass="46869">MSALPSSPGVYIFEDARHAPLYIGKSIHLRTRIRQHLKNSQISRKHFIRQTAFLKLIPLSSELETIILEAKLIKFHQPPWNIIQKDDKTFLYITISPDAFPRVQVSRKTDLDSSADYYGPFTNASTTRTLLKLLRQLFHFCQTPPNNGKYRACFYHHLGQCSGACVGSVSAAQYRRQITQIKRFLNGQTTTLLKSLASQITRLSKSNQFEQAGVLKSQYTAVFNSTKLNHQFSSLLATPPDTELRLLQLSKVLRMFHLSSSLNRIECYDMATINQTQTVGAMVVFINGSADKSQYRKFIIRSNKLGDPHTMSEVLTRRFRHPEWHLPDLVVLDGGKPQLSVCRPVIPASIPVIALAKKEETIVIPQEAGFQELRLDLSSPALFLLRSLRDETHRFVNRFIRTRSARLLLHT</sequence>
<evidence type="ECO:0000313" key="3">
    <source>
        <dbReference type="EMBL" id="OGD78381.1"/>
    </source>
</evidence>
<dbReference type="Pfam" id="PF01541">
    <property type="entry name" value="GIY-YIG"/>
    <property type="match status" value="1"/>
</dbReference>
<dbReference type="InterPro" id="IPR047296">
    <property type="entry name" value="GIY-YIG_UvrC_Cho"/>
</dbReference>
<proteinExistence type="predicted"/>
<evidence type="ECO:0000259" key="1">
    <source>
        <dbReference type="PROSITE" id="PS50164"/>
    </source>
</evidence>
<dbReference type="GO" id="GO:0009380">
    <property type="term" value="C:excinuclease repair complex"/>
    <property type="evidence" value="ECO:0007669"/>
    <property type="project" value="TreeGrafter"/>
</dbReference>
<evidence type="ECO:0008006" key="5">
    <source>
        <dbReference type="Google" id="ProtNLM"/>
    </source>
</evidence>
<dbReference type="PROSITE" id="PS50165">
    <property type="entry name" value="UVRC"/>
    <property type="match status" value="1"/>
</dbReference>
<dbReference type="InterPro" id="IPR036876">
    <property type="entry name" value="UVR_dom_sf"/>
</dbReference>
<dbReference type="SUPFAM" id="SSF82771">
    <property type="entry name" value="GIY-YIG endonuclease"/>
    <property type="match status" value="1"/>
</dbReference>
<dbReference type="GO" id="GO:0006289">
    <property type="term" value="P:nucleotide-excision repair"/>
    <property type="evidence" value="ECO:0007669"/>
    <property type="project" value="InterPro"/>
</dbReference>
<dbReference type="InterPro" id="IPR035901">
    <property type="entry name" value="GIY-YIG_endonuc_sf"/>
</dbReference>